<proteinExistence type="inferred from homology"/>
<keyword evidence="8 10" id="KW-0414">Isoprene biosynthesis</keyword>
<dbReference type="InterPro" id="IPR020568">
    <property type="entry name" value="Ribosomal_Su5_D2-typ_SF"/>
</dbReference>
<dbReference type="GO" id="GO:0050515">
    <property type="term" value="F:4-(cytidine 5'-diphospho)-2-C-methyl-D-erythritol kinase activity"/>
    <property type="evidence" value="ECO:0007669"/>
    <property type="project" value="UniProtKB-UniRule"/>
</dbReference>
<dbReference type="InterPro" id="IPR013750">
    <property type="entry name" value="GHMP_kinase_C_dom"/>
</dbReference>
<evidence type="ECO:0000259" key="11">
    <source>
        <dbReference type="Pfam" id="PF00288"/>
    </source>
</evidence>
<dbReference type="RefSeq" id="WP_052395242.1">
    <property type="nucleotide sequence ID" value="NZ_JACHET010000001.1"/>
</dbReference>
<name>A0A841KUR2_9GAMM</name>
<organism evidence="13 14">
    <name type="scientific">Oleiagrimonas soli</name>
    <dbReference type="NCBI Taxonomy" id="1543381"/>
    <lineage>
        <taxon>Bacteria</taxon>
        <taxon>Pseudomonadati</taxon>
        <taxon>Pseudomonadota</taxon>
        <taxon>Gammaproteobacteria</taxon>
        <taxon>Lysobacterales</taxon>
        <taxon>Rhodanobacteraceae</taxon>
        <taxon>Oleiagrimonas</taxon>
    </lineage>
</organism>
<evidence type="ECO:0000256" key="3">
    <source>
        <dbReference type="ARBA" id="ARBA00017473"/>
    </source>
</evidence>
<protein>
    <recommendedName>
        <fullName evidence="3 10">4-diphosphocytidyl-2-C-methyl-D-erythritol kinase</fullName>
        <shortName evidence="10">CMK</shortName>
        <ecNumber evidence="2 10">2.7.1.148</ecNumber>
    </recommendedName>
    <alternativeName>
        <fullName evidence="9 10">4-(cytidine-5'-diphospho)-2-C-methyl-D-erythritol kinase</fullName>
    </alternativeName>
</protein>
<keyword evidence="4 10" id="KW-0808">Transferase</keyword>
<keyword evidence="6 10" id="KW-0418">Kinase</keyword>
<dbReference type="GO" id="GO:0019288">
    <property type="term" value="P:isopentenyl diphosphate biosynthetic process, methylerythritol 4-phosphate pathway"/>
    <property type="evidence" value="ECO:0007669"/>
    <property type="project" value="UniProtKB-UniRule"/>
</dbReference>
<dbReference type="HAMAP" id="MF_00061">
    <property type="entry name" value="IspE"/>
    <property type="match status" value="1"/>
</dbReference>
<accession>A0A841KUR2</accession>
<dbReference type="PANTHER" id="PTHR43527:SF2">
    <property type="entry name" value="4-DIPHOSPHOCYTIDYL-2-C-METHYL-D-ERYTHRITOL KINASE, CHLOROPLASTIC"/>
    <property type="match status" value="1"/>
</dbReference>
<dbReference type="NCBIfam" id="TIGR00154">
    <property type="entry name" value="ispE"/>
    <property type="match status" value="1"/>
</dbReference>
<evidence type="ECO:0000313" key="14">
    <source>
        <dbReference type="Proteomes" id="UP000560000"/>
    </source>
</evidence>
<evidence type="ECO:0000256" key="9">
    <source>
        <dbReference type="ARBA" id="ARBA00032554"/>
    </source>
</evidence>
<feature type="active site" evidence="10">
    <location>
        <position position="12"/>
    </location>
</feature>
<evidence type="ECO:0000256" key="2">
    <source>
        <dbReference type="ARBA" id="ARBA00012052"/>
    </source>
</evidence>
<keyword evidence="5 10" id="KW-0547">Nucleotide-binding</keyword>
<comment type="function">
    <text evidence="10">Catalyzes the phosphorylation of the position 2 hydroxy group of 4-diphosphocytidyl-2C-methyl-D-erythritol.</text>
</comment>
<feature type="active site" evidence="10">
    <location>
        <position position="137"/>
    </location>
</feature>
<evidence type="ECO:0000256" key="10">
    <source>
        <dbReference type="HAMAP-Rule" id="MF_00061"/>
    </source>
</evidence>
<dbReference type="PANTHER" id="PTHR43527">
    <property type="entry name" value="4-DIPHOSPHOCYTIDYL-2-C-METHYL-D-ERYTHRITOL KINASE, CHLOROPLASTIC"/>
    <property type="match status" value="1"/>
</dbReference>
<dbReference type="InterPro" id="IPR004424">
    <property type="entry name" value="IspE"/>
</dbReference>
<dbReference type="InterPro" id="IPR006204">
    <property type="entry name" value="GHMP_kinase_N_dom"/>
</dbReference>
<dbReference type="SUPFAM" id="SSF55060">
    <property type="entry name" value="GHMP Kinase, C-terminal domain"/>
    <property type="match status" value="1"/>
</dbReference>
<dbReference type="Pfam" id="PF08544">
    <property type="entry name" value="GHMP_kinases_C"/>
    <property type="match status" value="1"/>
</dbReference>
<evidence type="ECO:0000259" key="12">
    <source>
        <dbReference type="Pfam" id="PF08544"/>
    </source>
</evidence>
<evidence type="ECO:0000256" key="4">
    <source>
        <dbReference type="ARBA" id="ARBA00022679"/>
    </source>
</evidence>
<feature type="binding site" evidence="10">
    <location>
        <begin position="95"/>
        <end position="105"/>
    </location>
    <ligand>
        <name>ATP</name>
        <dbReference type="ChEBI" id="CHEBI:30616"/>
    </ligand>
</feature>
<dbReference type="GO" id="GO:0005524">
    <property type="term" value="F:ATP binding"/>
    <property type="evidence" value="ECO:0007669"/>
    <property type="project" value="UniProtKB-UniRule"/>
</dbReference>
<feature type="domain" description="GHMP kinase C-terminal" evidence="12">
    <location>
        <begin position="204"/>
        <end position="262"/>
    </location>
</feature>
<dbReference type="UniPathway" id="UPA00056">
    <property type="reaction ID" value="UER00094"/>
</dbReference>
<evidence type="ECO:0000256" key="8">
    <source>
        <dbReference type="ARBA" id="ARBA00023229"/>
    </source>
</evidence>
<dbReference type="OrthoDB" id="9809438at2"/>
<evidence type="ECO:0000256" key="7">
    <source>
        <dbReference type="ARBA" id="ARBA00022840"/>
    </source>
</evidence>
<evidence type="ECO:0000256" key="5">
    <source>
        <dbReference type="ARBA" id="ARBA00022741"/>
    </source>
</evidence>
<dbReference type="InterPro" id="IPR014721">
    <property type="entry name" value="Ribsml_uS5_D2-typ_fold_subgr"/>
</dbReference>
<evidence type="ECO:0000256" key="6">
    <source>
        <dbReference type="ARBA" id="ARBA00022777"/>
    </source>
</evidence>
<dbReference type="InterPro" id="IPR036554">
    <property type="entry name" value="GHMP_kinase_C_sf"/>
</dbReference>
<dbReference type="GO" id="GO:0016114">
    <property type="term" value="P:terpenoid biosynthetic process"/>
    <property type="evidence" value="ECO:0007669"/>
    <property type="project" value="UniProtKB-UniRule"/>
</dbReference>
<dbReference type="PIRSF" id="PIRSF010376">
    <property type="entry name" value="IspE"/>
    <property type="match status" value="1"/>
</dbReference>
<dbReference type="SUPFAM" id="SSF54211">
    <property type="entry name" value="Ribosomal protein S5 domain 2-like"/>
    <property type="match status" value="1"/>
</dbReference>
<dbReference type="Gene3D" id="3.30.70.890">
    <property type="entry name" value="GHMP kinase, C-terminal domain"/>
    <property type="match status" value="1"/>
</dbReference>
<evidence type="ECO:0000256" key="1">
    <source>
        <dbReference type="ARBA" id="ARBA00009684"/>
    </source>
</evidence>
<dbReference type="AlphaFoldDB" id="A0A841KUR2"/>
<reference evidence="13 14" key="1">
    <citation type="submission" date="2020-08" db="EMBL/GenBank/DDBJ databases">
        <title>Genomic Encyclopedia of Type Strains, Phase IV (KMG-IV): sequencing the most valuable type-strain genomes for metagenomic binning, comparative biology and taxonomic classification.</title>
        <authorList>
            <person name="Goeker M."/>
        </authorList>
    </citation>
    <scope>NUCLEOTIDE SEQUENCE [LARGE SCALE GENOMIC DNA]</scope>
    <source>
        <strain evidence="13 14">DSM 107085</strain>
    </source>
</reference>
<comment type="catalytic activity">
    <reaction evidence="10">
        <text>4-CDP-2-C-methyl-D-erythritol + ATP = 4-CDP-2-C-methyl-D-erythritol 2-phosphate + ADP + H(+)</text>
        <dbReference type="Rhea" id="RHEA:18437"/>
        <dbReference type="ChEBI" id="CHEBI:15378"/>
        <dbReference type="ChEBI" id="CHEBI:30616"/>
        <dbReference type="ChEBI" id="CHEBI:57823"/>
        <dbReference type="ChEBI" id="CHEBI:57919"/>
        <dbReference type="ChEBI" id="CHEBI:456216"/>
        <dbReference type="EC" id="2.7.1.148"/>
    </reaction>
</comment>
<comment type="caution">
    <text evidence="13">The sequence shown here is derived from an EMBL/GenBank/DDBJ whole genome shotgun (WGS) entry which is preliminary data.</text>
</comment>
<dbReference type="Pfam" id="PF00288">
    <property type="entry name" value="GHMP_kinases_N"/>
    <property type="match status" value="1"/>
</dbReference>
<dbReference type="EC" id="2.7.1.148" evidence="2 10"/>
<keyword evidence="7 10" id="KW-0067">ATP-binding</keyword>
<dbReference type="Proteomes" id="UP000560000">
    <property type="component" value="Unassembled WGS sequence"/>
</dbReference>
<evidence type="ECO:0000313" key="13">
    <source>
        <dbReference type="EMBL" id="MBB6185648.1"/>
    </source>
</evidence>
<sequence>MNAWSVWPAPAKLNLFLRIVGRREDGYHLLQTVFRLLDWGDDLHVRLRDDERLVGGSGIAEVSPEQDLVLRAAHLLRQHTGCGRGADLRVTKRIPMGGGLGGGSSDAASTLVALNHLWGTGLSVAELAALGLQLGADVPVFVHGRSAWAEGIGERIEPLALPSASYVIVDPGVHVSTQAFFQSPELTRNAPEATISSFLEGHATENAFAPLARAAHARIDDAMRWLGQFGAARLSGTGACVFLETETREDSERIAARCPQPFRAFVADGVDVSPLRTKVDRSSVGA</sequence>
<feature type="domain" description="GHMP kinase N-terminal" evidence="11">
    <location>
        <begin position="68"/>
        <end position="144"/>
    </location>
</feature>
<dbReference type="EMBL" id="JACHET010000001">
    <property type="protein sequence ID" value="MBB6185648.1"/>
    <property type="molecule type" value="Genomic_DNA"/>
</dbReference>
<gene>
    <name evidence="10" type="primary">ispE</name>
    <name evidence="13" type="ORF">HNQ86_002993</name>
</gene>
<comment type="similarity">
    <text evidence="1 10">Belongs to the GHMP kinase family. IspE subfamily.</text>
</comment>
<comment type="pathway">
    <text evidence="10">Isoprenoid biosynthesis; isopentenyl diphosphate biosynthesis via DXP pathway; isopentenyl diphosphate from 1-deoxy-D-xylulose 5-phosphate: step 3/6.</text>
</comment>
<dbReference type="Gene3D" id="3.30.230.10">
    <property type="match status" value="1"/>
</dbReference>